<organism evidence="2 3">
    <name type="scientific">Nepenthes gracilis</name>
    <name type="common">Slender pitcher plant</name>
    <dbReference type="NCBI Taxonomy" id="150966"/>
    <lineage>
        <taxon>Eukaryota</taxon>
        <taxon>Viridiplantae</taxon>
        <taxon>Streptophyta</taxon>
        <taxon>Embryophyta</taxon>
        <taxon>Tracheophyta</taxon>
        <taxon>Spermatophyta</taxon>
        <taxon>Magnoliopsida</taxon>
        <taxon>eudicotyledons</taxon>
        <taxon>Gunneridae</taxon>
        <taxon>Pentapetalae</taxon>
        <taxon>Caryophyllales</taxon>
        <taxon>Nepenthaceae</taxon>
        <taxon>Nepenthes</taxon>
    </lineage>
</organism>
<keyword evidence="1" id="KW-1133">Transmembrane helix</keyword>
<keyword evidence="1" id="KW-0472">Membrane</keyword>
<comment type="caution">
    <text evidence="2">The sequence shown here is derived from an EMBL/GenBank/DDBJ whole genome shotgun (WGS) entry which is preliminary data.</text>
</comment>
<evidence type="ECO:0000256" key="1">
    <source>
        <dbReference type="SAM" id="Phobius"/>
    </source>
</evidence>
<reference evidence="2" key="1">
    <citation type="submission" date="2023-05" db="EMBL/GenBank/DDBJ databases">
        <title>Nepenthes gracilis genome sequencing.</title>
        <authorList>
            <person name="Fukushima K."/>
        </authorList>
    </citation>
    <scope>NUCLEOTIDE SEQUENCE</scope>
    <source>
        <strain evidence="2">SING2019-196</strain>
    </source>
</reference>
<evidence type="ECO:0000313" key="2">
    <source>
        <dbReference type="EMBL" id="GMH08656.1"/>
    </source>
</evidence>
<sequence>MLTDRHTPRISWNLLIGGTVGTPIHRFRPSLLAPFLPMWLVRLPRWSVAFPICWLFRLVALSPSIPLSWPPVLAPSCRCGGAIVTLDFVAAIARPLSWLFPIGYFVGAVGWVVVLASLHREIWLADCFLLSDFDSLRPF</sequence>
<name>A0AAD3XLG9_NEPGR</name>
<dbReference type="AlphaFoldDB" id="A0AAD3XLG9"/>
<accession>A0AAD3XLG9</accession>
<keyword evidence="1" id="KW-0812">Transmembrane</keyword>
<feature type="transmembrane region" description="Helical" evidence="1">
    <location>
        <begin position="98"/>
        <end position="118"/>
    </location>
</feature>
<dbReference type="Proteomes" id="UP001279734">
    <property type="component" value="Unassembled WGS sequence"/>
</dbReference>
<proteinExistence type="predicted"/>
<gene>
    <name evidence="2" type="ORF">Nepgr_010496</name>
</gene>
<keyword evidence="3" id="KW-1185">Reference proteome</keyword>
<protein>
    <submittedName>
        <fullName evidence="2">Uncharacterized protein</fullName>
    </submittedName>
</protein>
<evidence type="ECO:0000313" key="3">
    <source>
        <dbReference type="Proteomes" id="UP001279734"/>
    </source>
</evidence>
<dbReference type="EMBL" id="BSYO01000008">
    <property type="protein sequence ID" value="GMH08656.1"/>
    <property type="molecule type" value="Genomic_DNA"/>
</dbReference>